<accession>A0A3R9ZBY5</accession>
<dbReference type="RefSeq" id="WP_126044220.1">
    <property type="nucleotide sequence ID" value="NZ_RXFM01000004.1"/>
</dbReference>
<evidence type="ECO:0000256" key="3">
    <source>
        <dbReference type="ARBA" id="ARBA00022723"/>
    </source>
</evidence>
<evidence type="ECO:0000313" key="12">
    <source>
        <dbReference type="EMBL" id="RST71956.1"/>
    </source>
</evidence>
<proteinExistence type="inferred from homology"/>
<dbReference type="NCBIfam" id="TIGR00364">
    <property type="entry name" value="7-cyano-7-deazaguanine synthase QueC"/>
    <property type="match status" value="1"/>
</dbReference>
<dbReference type="AlphaFoldDB" id="A0A3R9ZBY5"/>
<evidence type="ECO:0000256" key="9">
    <source>
        <dbReference type="ARBA" id="ARBA00039149"/>
    </source>
</evidence>
<sequence length="230" mass="25341">MKNAVVLLSGGLDSSTTLALAKERGYATYCMSFDYGQKQLIELKSARKVKNSIAPEAGHKIVKIDLKTFGNSAITDNIDVPKNRSEKEILSKIPITYVPARNTIFLSYALAYAEVLQANDIFIGANILDYSGYPDCRPAYIEAFNIMANLATSRAVGGEKIKIHTPLIQLNKAQIIEEGLRLGIDYSMTLSCYNPDENGYSCGECDACILRLQAFKELGKDAPIKYISHK</sequence>
<dbReference type="PANTHER" id="PTHR42914:SF1">
    <property type="entry name" value="7-CYANO-7-DEAZAGUANINE SYNTHASE"/>
    <property type="match status" value="1"/>
</dbReference>
<reference evidence="13" key="1">
    <citation type="submission" date="2018-11" db="EMBL/GenBank/DDBJ databases">
        <title>Phylogenetic, genomic, and biogeographic characterization of a novel and ubiquitous marine invertebrate-associated Rickettsiales parasite, Candidatus Marinoinvertebrata rohwerii, gen. nov., sp. nov.</title>
        <authorList>
            <person name="Klinges J.G."/>
            <person name="Rosales S.M."/>
            <person name="Mcminds R."/>
            <person name="Shaver E.C."/>
            <person name="Shantz A."/>
            <person name="Peters E.C."/>
            <person name="Burkepile D.E."/>
            <person name="Silliman B.R."/>
            <person name="Vega Thurber R.L."/>
        </authorList>
    </citation>
    <scope>NUCLEOTIDE SEQUENCE [LARGE SCALE GENOMIC DNA]</scope>
    <source>
        <strain evidence="13">a_cerv_44</strain>
    </source>
</reference>
<dbReference type="UniPathway" id="UPA00391"/>
<feature type="binding site" evidence="11">
    <location>
        <position position="205"/>
    </location>
    <ligand>
        <name>Zn(2+)</name>
        <dbReference type="ChEBI" id="CHEBI:29105"/>
    </ligand>
</feature>
<dbReference type="InterPro" id="IPR018317">
    <property type="entry name" value="QueC"/>
</dbReference>
<dbReference type="GO" id="GO:0005524">
    <property type="term" value="F:ATP binding"/>
    <property type="evidence" value="ECO:0007669"/>
    <property type="project" value="UniProtKB-UniRule"/>
</dbReference>
<dbReference type="SUPFAM" id="SSF52402">
    <property type="entry name" value="Adenine nucleotide alpha hydrolases-like"/>
    <property type="match status" value="1"/>
</dbReference>
<keyword evidence="7 11" id="KW-0067">ATP-binding</keyword>
<comment type="function">
    <text evidence="11">Catalyzes the ATP-dependent conversion of 7-carboxy-7-deazaguanine (CDG) to 7-cyano-7-deazaguanine (preQ(0)).</text>
</comment>
<feature type="binding site" evidence="11">
    <location>
        <position position="202"/>
    </location>
    <ligand>
        <name>Zn(2+)</name>
        <dbReference type="ChEBI" id="CHEBI:29105"/>
    </ligand>
</feature>
<dbReference type="EC" id="6.3.4.20" evidence="9 11"/>
<evidence type="ECO:0000256" key="8">
    <source>
        <dbReference type="ARBA" id="ARBA00037993"/>
    </source>
</evidence>
<evidence type="ECO:0000256" key="11">
    <source>
        <dbReference type="HAMAP-Rule" id="MF_01633"/>
    </source>
</evidence>
<evidence type="ECO:0000313" key="13">
    <source>
        <dbReference type="Proteomes" id="UP000279470"/>
    </source>
</evidence>
<dbReference type="GO" id="GO:0008616">
    <property type="term" value="P:tRNA queuosine(34) biosynthetic process"/>
    <property type="evidence" value="ECO:0007669"/>
    <property type="project" value="UniProtKB-UniRule"/>
</dbReference>
<keyword evidence="13" id="KW-1185">Reference proteome</keyword>
<keyword evidence="3 11" id="KW-0479">Metal-binding</keyword>
<comment type="similarity">
    <text evidence="8 11">Belongs to the QueC family.</text>
</comment>
<evidence type="ECO:0000256" key="6">
    <source>
        <dbReference type="ARBA" id="ARBA00022833"/>
    </source>
</evidence>
<comment type="cofactor">
    <cofactor evidence="11">
        <name>Zn(2+)</name>
        <dbReference type="ChEBI" id="CHEBI:29105"/>
    </cofactor>
    <text evidence="11">Binds 1 zinc ion per subunit.</text>
</comment>
<evidence type="ECO:0000256" key="7">
    <source>
        <dbReference type="ARBA" id="ARBA00022840"/>
    </source>
</evidence>
<organism evidence="12 13">
    <name type="scientific">Candidatus Aquarickettsia rohweri</name>
    <dbReference type="NCBI Taxonomy" id="2602574"/>
    <lineage>
        <taxon>Bacteria</taxon>
        <taxon>Pseudomonadati</taxon>
        <taxon>Pseudomonadota</taxon>
        <taxon>Alphaproteobacteria</taxon>
        <taxon>Rickettsiales</taxon>
        <taxon>Candidatus Midichloriaceae</taxon>
        <taxon>Candidatus Aquarickettsia</taxon>
    </lineage>
</organism>
<feature type="binding site" evidence="11">
    <location>
        <position position="192"/>
    </location>
    <ligand>
        <name>Zn(2+)</name>
        <dbReference type="ChEBI" id="CHEBI:29105"/>
    </ligand>
</feature>
<comment type="caution">
    <text evidence="12">The sequence shown here is derived from an EMBL/GenBank/DDBJ whole genome shotgun (WGS) entry which is preliminary data.</text>
</comment>
<dbReference type="Gene3D" id="3.40.50.620">
    <property type="entry name" value="HUPs"/>
    <property type="match status" value="1"/>
</dbReference>
<feature type="binding site" evidence="11">
    <location>
        <begin position="8"/>
        <end position="18"/>
    </location>
    <ligand>
        <name>ATP</name>
        <dbReference type="ChEBI" id="CHEBI:30616"/>
    </ligand>
</feature>
<dbReference type="PANTHER" id="PTHR42914">
    <property type="entry name" value="7-CYANO-7-DEAZAGUANINE SYNTHASE"/>
    <property type="match status" value="1"/>
</dbReference>
<evidence type="ECO:0000256" key="4">
    <source>
        <dbReference type="ARBA" id="ARBA00022741"/>
    </source>
</evidence>
<evidence type="ECO:0000256" key="10">
    <source>
        <dbReference type="ARBA" id="ARBA00047890"/>
    </source>
</evidence>
<comment type="catalytic activity">
    <reaction evidence="10 11">
        <text>7-carboxy-7-carbaguanine + NH4(+) + 2 ATP = 7-cyano-7-carbaguanine + 2 AMP + 2 diphosphate + 2 H(+)</text>
        <dbReference type="Rhea" id="RHEA:27982"/>
        <dbReference type="ChEBI" id="CHEBI:15378"/>
        <dbReference type="ChEBI" id="CHEBI:28938"/>
        <dbReference type="ChEBI" id="CHEBI:30616"/>
        <dbReference type="ChEBI" id="CHEBI:33019"/>
        <dbReference type="ChEBI" id="CHEBI:45075"/>
        <dbReference type="ChEBI" id="CHEBI:61036"/>
        <dbReference type="ChEBI" id="CHEBI:456215"/>
        <dbReference type="EC" id="6.3.4.20"/>
    </reaction>
</comment>
<dbReference type="PIRSF" id="PIRSF006293">
    <property type="entry name" value="ExsB"/>
    <property type="match status" value="1"/>
</dbReference>
<feature type="binding site" evidence="11">
    <location>
        <position position="208"/>
    </location>
    <ligand>
        <name>Zn(2+)</name>
        <dbReference type="ChEBI" id="CHEBI:29105"/>
    </ligand>
</feature>
<dbReference type="Proteomes" id="UP000279470">
    <property type="component" value="Unassembled WGS sequence"/>
</dbReference>
<comment type="pathway">
    <text evidence="1 11">Purine metabolism; 7-cyano-7-deazaguanine biosynthesis.</text>
</comment>
<dbReference type="CDD" id="cd01995">
    <property type="entry name" value="QueC-like"/>
    <property type="match status" value="1"/>
</dbReference>
<keyword evidence="4 11" id="KW-0547">Nucleotide-binding</keyword>
<dbReference type="GO" id="GO:0016879">
    <property type="term" value="F:ligase activity, forming carbon-nitrogen bonds"/>
    <property type="evidence" value="ECO:0007669"/>
    <property type="project" value="UniProtKB-UniRule"/>
</dbReference>
<dbReference type="HAMAP" id="MF_01633">
    <property type="entry name" value="QueC"/>
    <property type="match status" value="1"/>
</dbReference>
<dbReference type="EMBL" id="RXFM01000004">
    <property type="protein sequence ID" value="RST71956.1"/>
    <property type="molecule type" value="Genomic_DNA"/>
</dbReference>
<name>A0A3R9ZBY5_9RICK</name>
<evidence type="ECO:0000256" key="2">
    <source>
        <dbReference type="ARBA" id="ARBA00022598"/>
    </source>
</evidence>
<dbReference type="Pfam" id="PF06508">
    <property type="entry name" value="QueC"/>
    <property type="match status" value="1"/>
</dbReference>
<keyword evidence="5 11" id="KW-0671">Queuosine biosynthesis</keyword>
<keyword evidence="6 11" id="KW-0862">Zinc</keyword>
<evidence type="ECO:0000256" key="5">
    <source>
        <dbReference type="ARBA" id="ARBA00022785"/>
    </source>
</evidence>
<keyword evidence="2 11" id="KW-0436">Ligase</keyword>
<dbReference type="OrthoDB" id="9789567at2"/>
<dbReference type="GO" id="GO:0008270">
    <property type="term" value="F:zinc ion binding"/>
    <property type="evidence" value="ECO:0007669"/>
    <property type="project" value="UniProtKB-UniRule"/>
</dbReference>
<gene>
    <name evidence="11 12" type="primary">queC</name>
    <name evidence="12" type="ORF">EIC27_00560</name>
</gene>
<protein>
    <recommendedName>
        <fullName evidence="9 11">7-cyano-7-deazaguanine synthase</fullName>
        <ecNumber evidence="9 11">6.3.4.20</ecNumber>
    </recommendedName>
    <alternativeName>
        <fullName evidence="11">7-cyano-7-carbaguanine synthase</fullName>
    </alternativeName>
    <alternativeName>
        <fullName evidence="11">PreQ(0) synthase</fullName>
    </alternativeName>
    <alternativeName>
        <fullName evidence="11">Queuosine biosynthesis protein QueC</fullName>
    </alternativeName>
</protein>
<evidence type="ECO:0000256" key="1">
    <source>
        <dbReference type="ARBA" id="ARBA00005061"/>
    </source>
</evidence>
<dbReference type="InterPro" id="IPR014729">
    <property type="entry name" value="Rossmann-like_a/b/a_fold"/>
</dbReference>